<organism evidence="1 2">
    <name type="scientific">Brevundimonas subvibrioides (strain ATCC 15264 / DSM 4735 / LMG 14903 / NBRC 16000 / CB 81)</name>
    <name type="common">Caulobacter subvibrioides</name>
    <dbReference type="NCBI Taxonomy" id="633149"/>
    <lineage>
        <taxon>Bacteria</taxon>
        <taxon>Pseudomonadati</taxon>
        <taxon>Pseudomonadota</taxon>
        <taxon>Alphaproteobacteria</taxon>
        <taxon>Caulobacterales</taxon>
        <taxon>Caulobacteraceae</taxon>
        <taxon>Brevundimonas</taxon>
    </lineage>
</organism>
<sequence>MDFSRHLAGLDAAIDAHLRDDGWIRPKAGGPDVSARIAIEHPSETDRLIGAGIERSRPWVEISISSVPVLVKGDCVLVGAVAPFTGWRIAEAPKRPGDGRHWRAEVEPLGLVDA</sequence>
<evidence type="ECO:0000313" key="2">
    <source>
        <dbReference type="Proteomes" id="UP000002696"/>
    </source>
</evidence>
<gene>
    <name evidence="1" type="ordered locus">Bresu_1383</name>
</gene>
<dbReference type="InParanoid" id="D9QFY1"/>
<evidence type="ECO:0000313" key="1">
    <source>
        <dbReference type="EMBL" id="ADL00695.1"/>
    </source>
</evidence>
<dbReference type="RefSeq" id="WP_013268798.1">
    <property type="nucleotide sequence ID" value="NC_014375.1"/>
</dbReference>
<reference evidence="2" key="1">
    <citation type="journal article" date="2011" name="J. Bacteriol.">
        <title>Genome sequences of eight morphologically diverse alphaproteobacteria.</title>
        <authorList>
            <consortium name="US DOE Joint Genome Institute"/>
            <person name="Brown P.J."/>
            <person name="Kysela D.T."/>
            <person name="Buechlein A."/>
            <person name="Hemmerich C."/>
            <person name="Brun Y.V."/>
        </authorList>
    </citation>
    <scope>NUCLEOTIDE SEQUENCE [LARGE SCALE GENOMIC DNA]</scope>
    <source>
        <strain evidence="2">ATCC 15264 / DSM 4735 / LMG 14903 / NBRC 16000 / CB 81</strain>
    </source>
</reference>
<dbReference type="HOGENOM" id="CLU_2116328_0_0_5"/>
<dbReference type="InterPro" id="IPR008018">
    <property type="entry name" value="Phage_tail_attach_FII"/>
</dbReference>
<dbReference type="Proteomes" id="UP000002696">
    <property type="component" value="Chromosome"/>
</dbReference>
<dbReference type="EMBL" id="CP002102">
    <property type="protein sequence ID" value="ADL00695.1"/>
    <property type="molecule type" value="Genomic_DNA"/>
</dbReference>
<dbReference type="AlphaFoldDB" id="D9QFY1"/>
<proteinExistence type="predicted"/>
<name>D9QFY1_BRESC</name>
<dbReference type="GO" id="GO:0019068">
    <property type="term" value="P:virion assembly"/>
    <property type="evidence" value="ECO:0007669"/>
    <property type="project" value="InterPro"/>
</dbReference>
<protein>
    <submittedName>
        <fullName evidence="1">Uncharacterized protein</fullName>
    </submittedName>
</protein>
<keyword evidence="2" id="KW-1185">Reference proteome</keyword>
<accession>D9QFY1</accession>
<dbReference type="Pfam" id="PF05354">
    <property type="entry name" value="Phage_attach"/>
    <property type="match status" value="1"/>
</dbReference>
<dbReference type="BioCyc" id="BSUB633149:G1GM8-1375-MONOMER"/>
<dbReference type="STRING" id="633149.Bresu_1383"/>
<dbReference type="KEGG" id="bsb:Bresu_1383"/>